<dbReference type="OrthoDB" id="447346at2759"/>
<protein>
    <recommendedName>
        <fullName evidence="1">VOC domain-containing protein</fullName>
    </recommendedName>
</protein>
<dbReference type="Pfam" id="PF00903">
    <property type="entry name" value="Glyoxalase"/>
    <property type="match status" value="1"/>
</dbReference>
<dbReference type="InterPro" id="IPR004360">
    <property type="entry name" value="Glyas_Fos-R_dOase_dom"/>
</dbReference>
<accession>A0A9P8QFB6</accession>
<evidence type="ECO:0000313" key="2">
    <source>
        <dbReference type="EMBL" id="KAH6604811.1"/>
    </source>
</evidence>
<keyword evidence="3" id="KW-1185">Reference proteome</keyword>
<organism evidence="2 3">
    <name type="scientific">Trichoderma cornu-damae</name>
    <dbReference type="NCBI Taxonomy" id="654480"/>
    <lineage>
        <taxon>Eukaryota</taxon>
        <taxon>Fungi</taxon>
        <taxon>Dikarya</taxon>
        <taxon>Ascomycota</taxon>
        <taxon>Pezizomycotina</taxon>
        <taxon>Sordariomycetes</taxon>
        <taxon>Hypocreomycetidae</taxon>
        <taxon>Hypocreales</taxon>
        <taxon>Hypocreaceae</taxon>
        <taxon>Trichoderma</taxon>
    </lineage>
</organism>
<dbReference type="SUPFAM" id="SSF54593">
    <property type="entry name" value="Glyoxalase/Bleomycin resistance protein/Dihydroxybiphenyl dioxygenase"/>
    <property type="match status" value="1"/>
</dbReference>
<dbReference type="InterPro" id="IPR029068">
    <property type="entry name" value="Glyas_Bleomycin-R_OHBP_Dase"/>
</dbReference>
<sequence>MSSTEECYGQICWLTLPVVDIDRAKAFYANIFSWETNPSNVPNSQPSVKEVYFFNRGKSLNGTFYVMEDGFHATNHSAGSQDAISLHPSFNVKNCEETLAEVEKLGGKTHLSKTEIGGDMGFYARFIDTEGNLIGIWSKT</sequence>
<dbReference type="EMBL" id="JAIWOZ010000005">
    <property type="protein sequence ID" value="KAH6604811.1"/>
    <property type="molecule type" value="Genomic_DNA"/>
</dbReference>
<dbReference type="CDD" id="cd07247">
    <property type="entry name" value="SgaA_N_like"/>
    <property type="match status" value="1"/>
</dbReference>
<dbReference type="InterPro" id="IPR052164">
    <property type="entry name" value="Anthracycline_SecMetBiosynth"/>
</dbReference>
<evidence type="ECO:0000259" key="1">
    <source>
        <dbReference type="PROSITE" id="PS51819"/>
    </source>
</evidence>
<gene>
    <name evidence="2" type="ORF">Trco_006518</name>
</gene>
<proteinExistence type="predicted"/>
<reference evidence="2" key="1">
    <citation type="submission" date="2021-08" db="EMBL/GenBank/DDBJ databases">
        <title>Chromosome-Level Trichoderma cornu-damae using Hi-C Data.</title>
        <authorList>
            <person name="Kim C.S."/>
        </authorList>
    </citation>
    <scope>NUCLEOTIDE SEQUENCE</scope>
    <source>
        <strain evidence="2">KA19-0412C</strain>
    </source>
</reference>
<dbReference type="PROSITE" id="PS51819">
    <property type="entry name" value="VOC"/>
    <property type="match status" value="1"/>
</dbReference>
<dbReference type="Gene3D" id="3.10.180.10">
    <property type="entry name" value="2,3-Dihydroxybiphenyl 1,2-Dioxygenase, domain 1"/>
    <property type="match status" value="1"/>
</dbReference>
<name>A0A9P8QFB6_9HYPO</name>
<comment type="caution">
    <text evidence="2">The sequence shown here is derived from an EMBL/GenBank/DDBJ whole genome shotgun (WGS) entry which is preliminary data.</text>
</comment>
<dbReference type="Proteomes" id="UP000827724">
    <property type="component" value="Unassembled WGS sequence"/>
</dbReference>
<dbReference type="AlphaFoldDB" id="A0A9P8QFB6"/>
<dbReference type="InterPro" id="IPR037523">
    <property type="entry name" value="VOC_core"/>
</dbReference>
<dbReference type="PANTHER" id="PTHR33993">
    <property type="entry name" value="GLYOXALASE-RELATED"/>
    <property type="match status" value="1"/>
</dbReference>
<evidence type="ECO:0000313" key="3">
    <source>
        <dbReference type="Proteomes" id="UP000827724"/>
    </source>
</evidence>
<feature type="domain" description="VOC" evidence="1">
    <location>
        <begin position="10"/>
        <end position="139"/>
    </location>
</feature>